<dbReference type="AlphaFoldDB" id="A0A3B0SSK3"/>
<gene>
    <name evidence="1" type="ORF">MNBD_ALPHA04-1869</name>
</gene>
<reference evidence="1" key="1">
    <citation type="submission" date="2018-06" db="EMBL/GenBank/DDBJ databases">
        <authorList>
            <person name="Zhirakovskaya E."/>
        </authorList>
    </citation>
    <scope>NUCLEOTIDE SEQUENCE</scope>
</reference>
<sequence length="62" mass="7173">MDWLNRYSAFAGSLKDIKMTVLSQPQRLYSGQRELVFIHRISHAAAFTRFQLVLEIDGPVSY</sequence>
<proteinExistence type="predicted"/>
<dbReference type="EMBL" id="UOEF01000285">
    <property type="protein sequence ID" value="VAV99443.1"/>
    <property type="molecule type" value="Genomic_DNA"/>
</dbReference>
<accession>A0A3B0SSK3</accession>
<evidence type="ECO:0000313" key="1">
    <source>
        <dbReference type="EMBL" id="VAV99443.1"/>
    </source>
</evidence>
<organism evidence="1">
    <name type="scientific">hydrothermal vent metagenome</name>
    <dbReference type="NCBI Taxonomy" id="652676"/>
    <lineage>
        <taxon>unclassified sequences</taxon>
        <taxon>metagenomes</taxon>
        <taxon>ecological metagenomes</taxon>
    </lineage>
</organism>
<protein>
    <submittedName>
        <fullName evidence="1">Uncharacterized protein</fullName>
    </submittedName>
</protein>
<name>A0A3B0SSK3_9ZZZZ</name>